<keyword evidence="8" id="KW-0282">Flagellum</keyword>
<reference evidence="8 9" key="1">
    <citation type="submission" date="2016-02" db="EMBL/GenBank/DDBJ databases">
        <authorList>
            <person name="Wen L."/>
            <person name="He K."/>
            <person name="Yang H."/>
        </authorList>
    </citation>
    <scope>NUCLEOTIDE SEQUENCE [LARGE SCALE GENOMIC DNA]</scope>
    <source>
        <strain evidence="8">ShG14-8</strain>
    </source>
</reference>
<evidence type="ECO:0000256" key="5">
    <source>
        <dbReference type="SAM" id="MobiDB-lite"/>
    </source>
</evidence>
<feature type="region of interest" description="Disordered" evidence="5">
    <location>
        <begin position="1"/>
        <end position="21"/>
    </location>
</feature>
<dbReference type="InterPro" id="IPR005648">
    <property type="entry name" value="FlgD"/>
</dbReference>
<reference evidence="8 9" key="2">
    <citation type="submission" date="2016-03" db="EMBL/GenBank/DDBJ databases">
        <title>New uncultured bacterium of the family Gallionellaceae from acid mine drainage: description and reconstruction of genome based on metagenomic analysis of microbial community.</title>
        <authorList>
            <person name="Kadnikov V."/>
            <person name="Ivasenko D."/>
            <person name="Beletsky A."/>
            <person name="Mardanov A."/>
            <person name="Danilova E."/>
            <person name="Pimenov N."/>
            <person name="Karnachuk O."/>
            <person name="Ravin N."/>
        </authorList>
    </citation>
    <scope>NUCLEOTIDE SEQUENCE [LARGE SCALE GENOMIC DNA]</scope>
    <source>
        <strain evidence="8">ShG14-8</strain>
    </source>
</reference>
<dbReference type="InterPro" id="IPR025965">
    <property type="entry name" value="FlgD/Vpr_Ig-like"/>
</dbReference>
<comment type="function">
    <text evidence="4">Required for flagellar hook formation. May act as a scaffolding protein.</text>
</comment>
<evidence type="ECO:0000256" key="1">
    <source>
        <dbReference type="ARBA" id="ARBA00010577"/>
    </source>
</evidence>
<keyword evidence="3" id="KW-1005">Bacterial flagellum biogenesis</keyword>
<organism evidence="8 9">
    <name type="scientific">Candidatus Gallionella acididurans</name>
    <dbReference type="NCBI Taxonomy" id="1796491"/>
    <lineage>
        <taxon>Bacteria</taxon>
        <taxon>Pseudomonadati</taxon>
        <taxon>Pseudomonadota</taxon>
        <taxon>Betaproteobacteria</taxon>
        <taxon>Nitrosomonadales</taxon>
        <taxon>Gallionellaceae</taxon>
        <taxon>Gallionella</taxon>
    </lineage>
</organism>
<dbReference type="Pfam" id="PF13861">
    <property type="entry name" value="FLgD_tudor"/>
    <property type="match status" value="1"/>
</dbReference>
<dbReference type="InterPro" id="IPR025963">
    <property type="entry name" value="FLgD_Tudor"/>
</dbReference>
<evidence type="ECO:0000313" key="8">
    <source>
        <dbReference type="EMBL" id="KXS33737.1"/>
    </source>
</evidence>
<dbReference type="Proteomes" id="UP000070578">
    <property type="component" value="Unassembled WGS sequence"/>
</dbReference>
<dbReference type="Pfam" id="PF03963">
    <property type="entry name" value="FlgD"/>
    <property type="match status" value="1"/>
</dbReference>
<dbReference type="Gene3D" id="2.60.40.4070">
    <property type="match status" value="1"/>
</dbReference>
<accession>A0A139BXJ6</accession>
<feature type="domain" description="FlgD/Vpr Ig-like" evidence="6">
    <location>
        <begin position="62"/>
        <end position="138"/>
    </location>
</feature>
<feature type="domain" description="FlgD Tudor-like" evidence="7">
    <location>
        <begin position="45"/>
        <end position="178"/>
    </location>
</feature>
<name>A0A139BXJ6_9PROT</name>
<protein>
    <recommendedName>
        <fullName evidence="2">Basal-body rod modification protein FlgD</fullName>
    </recommendedName>
</protein>
<evidence type="ECO:0000259" key="7">
    <source>
        <dbReference type="Pfam" id="PF13861"/>
    </source>
</evidence>
<proteinExistence type="inferred from homology"/>
<evidence type="ECO:0000313" key="9">
    <source>
        <dbReference type="Proteomes" id="UP000070578"/>
    </source>
</evidence>
<dbReference type="Gene3D" id="2.30.30.910">
    <property type="match status" value="1"/>
</dbReference>
<dbReference type="EMBL" id="LSLI01000002">
    <property type="protein sequence ID" value="KXS33737.1"/>
    <property type="molecule type" value="Genomic_DNA"/>
</dbReference>
<gene>
    <name evidence="8" type="ORF">AWT59_0127</name>
</gene>
<evidence type="ECO:0000256" key="4">
    <source>
        <dbReference type="ARBA" id="ARBA00024746"/>
    </source>
</evidence>
<dbReference type="Pfam" id="PF13860">
    <property type="entry name" value="FlgD_ig"/>
    <property type="match status" value="1"/>
</dbReference>
<comment type="similarity">
    <text evidence="1">Belongs to the FlgD family.</text>
</comment>
<evidence type="ECO:0000256" key="2">
    <source>
        <dbReference type="ARBA" id="ARBA00016013"/>
    </source>
</evidence>
<dbReference type="PATRIC" id="fig|1796491.3.peg.137"/>
<evidence type="ECO:0000259" key="6">
    <source>
        <dbReference type="Pfam" id="PF13860"/>
    </source>
</evidence>
<sequence>MQNQDPMNPMDNSQVTSQMAQLSTVEGISQTNTTLQALNNSVTSNQSLQAASMIGHGVLTPGNTLSLANGSAIGGINLAQSASNVQVAITDASGNAVNTLQLGAMPAGAQSWQWNGANAAGAAMPSGNYTFTVNATQGSNTVTATALTYGLVNGVTPGSSGVSLNVGQNGLVPMSQVQQIL</sequence>
<keyword evidence="8" id="KW-0969">Cilium</keyword>
<comment type="caution">
    <text evidence="8">The sequence shown here is derived from an EMBL/GenBank/DDBJ whole genome shotgun (WGS) entry which is preliminary data.</text>
</comment>
<dbReference type="GO" id="GO:0044781">
    <property type="term" value="P:bacterial-type flagellum organization"/>
    <property type="evidence" value="ECO:0007669"/>
    <property type="project" value="UniProtKB-KW"/>
</dbReference>
<keyword evidence="8" id="KW-0966">Cell projection</keyword>
<dbReference type="AlphaFoldDB" id="A0A139BXJ6"/>
<evidence type="ECO:0000256" key="3">
    <source>
        <dbReference type="ARBA" id="ARBA00022795"/>
    </source>
</evidence>